<dbReference type="Pfam" id="PF00583">
    <property type="entry name" value="Acetyltransf_1"/>
    <property type="match status" value="1"/>
</dbReference>
<dbReference type="InterPro" id="IPR000182">
    <property type="entry name" value="GNAT_dom"/>
</dbReference>
<dbReference type="EMBL" id="JAEKJA010000005">
    <property type="protein sequence ID" value="MBJ3775415.1"/>
    <property type="molecule type" value="Genomic_DNA"/>
</dbReference>
<evidence type="ECO:0000256" key="1">
    <source>
        <dbReference type="ARBA" id="ARBA00022679"/>
    </source>
</evidence>
<feature type="domain" description="N-acetyltransferase" evidence="3">
    <location>
        <begin position="8"/>
        <end position="167"/>
    </location>
</feature>
<dbReference type="PANTHER" id="PTHR43877">
    <property type="entry name" value="AMINOALKYLPHOSPHONATE N-ACETYLTRANSFERASE-RELATED-RELATED"/>
    <property type="match status" value="1"/>
</dbReference>
<evidence type="ECO:0000313" key="4">
    <source>
        <dbReference type="EMBL" id="MBJ3775415.1"/>
    </source>
</evidence>
<reference evidence="4" key="1">
    <citation type="submission" date="2020-12" db="EMBL/GenBank/DDBJ databases">
        <title>Bacterial taxonomy.</title>
        <authorList>
            <person name="Pan X."/>
        </authorList>
    </citation>
    <scope>NUCLEOTIDE SEQUENCE</scope>
    <source>
        <strain evidence="4">B2012</strain>
    </source>
</reference>
<accession>A0A934IMM6</accession>
<evidence type="ECO:0000259" key="3">
    <source>
        <dbReference type="PROSITE" id="PS51186"/>
    </source>
</evidence>
<organism evidence="4 5">
    <name type="scientific">Acuticoccus mangrovi</name>
    <dbReference type="NCBI Taxonomy" id="2796142"/>
    <lineage>
        <taxon>Bacteria</taxon>
        <taxon>Pseudomonadati</taxon>
        <taxon>Pseudomonadota</taxon>
        <taxon>Alphaproteobacteria</taxon>
        <taxon>Hyphomicrobiales</taxon>
        <taxon>Amorphaceae</taxon>
        <taxon>Acuticoccus</taxon>
    </lineage>
</organism>
<dbReference type="InterPro" id="IPR016181">
    <property type="entry name" value="Acyl_CoA_acyltransferase"/>
</dbReference>
<keyword evidence="1" id="KW-0808">Transferase</keyword>
<name>A0A934IMM6_9HYPH</name>
<dbReference type="RefSeq" id="WP_198881314.1">
    <property type="nucleotide sequence ID" value="NZ_JAEKJA010000005.1"/>
</dbReference>
<protein>
    <submittedName>
        <fullName evidence="4">GNAT family N-acetyltransferase</fullName>
    </submittedName>
</protein>
<dbReference type="CDD" id="cd04301">
    <property type="entry name" value="NAT_SF"/>
    <property type="match status" value="1"/>
</dbReference>
<comment type="caution">
    <text evidence="4">The sequence shown here is derived from an EMBL/GenBank/DDBJ whole genome shotgun (WGS) entry which is preliminary data.</text>
</comment>
<dbReference type="AlphaFoldDB" id="A0A934IMM6"/>
<dbReference type="InterPro" id="IPR050832">
    <property type="entry name" value="Bact_Acetyltransf"/>
</dbReference>
<dbReference type="Gene3D" id="3.40.630.30">
    <property type="match status" value="1"/>
</dbReference>
<proteinExistence type="predicted"/>
<dbReference type="SUPFAM" id="SSF55729">
    <property type="entry name" value="Acyl-CoA N-acyltransferases (Nat)"/>
    <property type="match status" value="1"/>
</dbReference>
<gene>
    <name evidence="4" type="ORF">JCR33_06940</name>
</gene>
<dbReference type="PROSITE" id="PS51186">
    <property type="entry name" value="GNAT"/>
    <property type="match status" value="1"/>
</dbReference>
<evidence type="ECO:0000313" key="5">
    <source>
        <dbReference type="Proteomes" id="UP000609531"/>
    </source>
</evidence>
<keyword evidence="5" id="KW-1185">Reference proteome</keyword>
<keyword evidence="2" id="KW-0012">Acyltransferase</keyword>
<dbReference type="Proteomes" id="UP000609531">
    <property type="component" value="Unassembled WGS sequence"/>
</dbReference>
<dbReference type="GO" id="GO:0016747">
    <property type="term" value="F:acyltransferase activity, transferring groups other than amino-acyl groups"/>
    <property type="evidence" value="ECO:0007669"/>
    <property type="project" value="InterPro"/>
</dbReference>
<evidence type="ECO:0000256" key="2">
    <source>
        <dbReference type="ARBA" id="ARBA00023315"/>
    </source>
</evidence>
<sequence length="177" mass="19163">MSPTPVKATVRAARPDDVPALTLVNNCPGVRRGTLRLPFTSEEEVRRRMLEPGPNTHLVVGDVDGTAVGWAALFRRVGRQAHVAGLAIAVHDDHQGRGVGRAMMAGLLDLADNWLGLVRIELDVNTDNGPAIALYESLGFEREGLKRAETLRDGVFIDVILMARIRPAPLHRPADAA</sequence>